<accession>A0A2Z2NT27</accession>
<dbReference type="Pfam" id="PF16200">
    <property type="entry name" value="Band_7_C"/>
    <property type="match status" value="1"/>
</dbReference>
<evidence type="ECO:0000256" key="2">
    <source>
        <dbReference type="ARBA" id="ARBA00008164"/>
    </source>
</evidence>
<dbReference type="InterPro" id="IPR050710">
    <property type="entry name" value="Band7/mec-2_domain"/>
</dbReference>
<organism evidence="5 6">
    <name type="scientific">Granulosicoccus antarcticus IMCC3135</name>
    <dbReference type="NCBI Taxonomy" id="1192854"/>
    <lineage>
        <taxon>Bacteria</taxon>
        <taxon>Pseudomonadati</taxon>
        <taxon>Pseudomonadota</taxon>
        <taxon>Gammaproteobacteria</taxon>
        <taxon>Chromatiales</taxon>
        <taxon>Granulosicoccaceae</taxon>
        <taxon>Granulosicoccus</taxon>
    </lineage>
</organism>
<dbReference type="InterPro" id="IPR001107">
    <property type="entry name" value="Band_7"/>
</dbReference>
<dbReference type="GO" id="GO:0005886">
    <property type="term" value="C:plasma membrane"/>
    <property type="evidence" value="ECO:0007669"/>
    <property type="project" value="UniProtKB-ARBA"/>
</dbReference>
<evidence type="ECO:0000313" key="5">
    <source>
        <dbReference type="EMBL" id="ASJ74423.1"/>
    </source>
</evidence>
<dbReference type="SUPFAM" id="SSF117892">
    <property type="entry name" value="Band 7/SPFH domain"/>
    <property type="match status" value="1"/>
</dbReference>
<sequence length="319" mass="34317">METLLSSGSAFWIGIAIVTLIFLNSSVKFVPQNTAYVVERFGKFRTTLTAGLKFILPIIDRVAYKVSLKELALDVPSQSAITKDNITLTVDGVLYLKVIDPEKSSYGIDNYVFGVTQLAQTTMRSEIGKITLDRTFEERDLLNSAIVQAINEAGEAWGTTCLRYEIKDITPPKSVLEAMERQMKAERDKRATVLESEGQRQSAINIAEGQRQSIVLAAEAQREQQILEAQGEAEAITTVAQAKAGALETVGKAAATVEGQKAVQLDLATRAIAAKASIAKASTIVLMDGKQTDAGQVVAESMAVVAAMNSSEAFKSGGH</sequence>
<dbReference type="Gene3D" id="3.30.479.30">
    <property type="entry name" value="Band 7 domain"/>
    <property type="match status" value="1"/>
</dbReference>
<dbReference type="PRINTS" id="PR00721">
    <property type="entry name" value="STOMATIN"/>
</dbReference>
<evidence type="ECO:0000313" key="6">
    <source>
        <dbReference type="Proteomes" id="UP000250079"/>
    </source>
</evidence>
<dbReference type="EMBL" id="CP018632">
    <property type="protein sequence ID" value="ASJ74423.1"/>
    <property type="molecule type" value="Genomic_DNA"/>
</dbReference>
<evidence type="ECO:0000259" key="4">
    <source>
        <dbReference type="SMART" id="SM00244"/>
    </source>
</evidence>
<reference evidence="5 6" key="1">
    <citation type="submission" date="2016-12" db="EMBL/GenBank/DDBJ databases">
        <authorList>
            <person name="Song W.-J."/>
            <person name="Kurnit D.M."/>
        </authorList>
    </citation>
    <scope>NUCLEOTIDE SEQUENCE [LARGE SCALE GENOMIC DNA]</scope>
    <source>
        <strain evidence="5 6">IMCC3135</strain>
    </source>
</reference>
<dbReference type="Pfam" id="PF01145">
    <property type="entry name" value="Band_7"/>
    <property type="match status" value="1"/>
</dbReference>
<evidence type="ECO:0000256" key="1">
    <source>
        <dbReference type="ARBA" id="ARBA00004167"/>
    </source>
</evidence>
<evidence type="ECO:0000256" key="3">
    <source>
        <dbReference type="SAM" id="Phobius"/>
    </source>
</evidence>
<feature type="domain" description="Band 7" evidence="4">
    <location>
        <begin position="25"/>
        <end position="183"/>
    </location>
</feature>
<dbReference type="GO" id="GO:0098552">
    <property type="term" value="C:side of membrane"/>
    <property type="evidence" value="ECO:0007669"/>
    <property type="project" value="UniProtKB-ARBA"/>
</dbReference>
<dbReference type="PANTHER" id="PTHR43327:SF10">
    <property type="entry name" value="STOMATIN-LIKE PROTEIN 2, MITOCHONDRIAL"/>
    <property type="match status" value="1"/>
</dbReference>
<proteinExistence type="inferred from homology"/>
<protein>
    <submittedName>
        <fullName evidence="5">Modulator of FtsH protease HflK</fullName>
    </submittedName>
</protein>
<dbReference type="Proteomes" id="UP000250079">
    <property type="component" value="Chromosome"/>
</dbReference>
<dbReference type="OrthoDB" id="9809197at2"/>
<dbReference type="KEGG" id="gai:IMCC3135_21735"/>
<dbReference type="RefSeq" id="WP_088919459.1">
    <property type="nucleotide sequence ID" value="NZ_CP018632.1"/>
</dbReference>
<comment type="subcellular location">
    <subcellularLocation>
        <location evidence="1">Membrane</location>
        <topology evidence="1">Single-pass membrane protein</topology>
    </subcellularLocation>
</comment>
<dbReference type="SMART" id="SM00244">
    <property type="entry name" value="PHB"/>
    <property type="match status" value="1"/>
</dbReference>
<keyword evidence="3" id="KW-0472">Membrane</keyword>
<keyword evidence="5" id="KW-0378">Hydrolase</keyword>
<dbReference type="GO" id="GO:0006508">
    <property type="term" value="P:proteolysis"/>
    <property type="evidence" value="ECO:0007669"/>
    <property type="project" value="UniProtKB-KW"/>
</dbReference>
<dbReference type="AlphaFoldDB" id="A0A2Z2NT27"/>
<keyword evidence="3" id="KW-0812">Transmembrane</keyword>
<dbReference type="FunFam" id="3.30.479.30:FF:000004">
    <property type="entry name" value="Putative membrane protease family, stomatin"/>
    <property type="match status" value="1"/>
</dbReference>
<comment type="similarity">
    <text evidence="2">Belongs to the band 7/mec-2 family.</text>
</comment>
<feature type="transmembrane region" description="Helical" evidence="3">
    <location>
        <begin position="6"/>
        <end position="23"/>
    </location>
</feature>
<keyword evidence="5" id="KW-0645">Protease</keyword>
<dbReference type="InterPro" id="IPR001972">
    <property type="entry name" value="Stomatin_HflK_fam"/>
</dbReference>
<name>A0A2Z2NT27_9GAMM</name>
<gene>
    <name evidence="5" type="primary">hflK_1</name>
    <name evidence="5" type="ORF">IMCC3135_21735</name>
</gene>
<keyword evidence="6" id="KW-1185">Reference proteome</keyword>
<dbReference type="InterPro" id="IPR036013">
    <property type="entry name" value="Band_7/SPFH_dom_sf"/>
</dbReference>
<dbReference type="InterPro" id="IPR032435">
    <property type="entry name" value="STML2-like_C"/>
</dbReference>
<dbReference type="CDD" id="cd08829">
    <property type="entry name" value="SPFH_paraslipin"/>
    <property type="match status" value="1"/>
</dbReference>
<keyword evidence="3" id="KW-1133">Transmembrane helix</keyword>
<dbReference type="PANTHER" id="PTHR43327">
    <property type="entry name" value="STOMATIN-LIKE PROTEIN 2, MITOCHONDRIAL"/>
    <property type="match status" value="1"/>
</dbReference>
<dbReference type="GO" id="GO:0008233">
    <property type="term" value="F:peptidase activity"/>
    <property type="evidence" value="ECO:0007669"/>
    <property type="project" value="UniProtKB-KW"/>
</dbReference>